<proteinExistence type="predicted"/>
<organism evidence="1 2">
    <name type="scientific">Nocardiopsis rhodophaea</name>
    <dbReference type="NCBI Taxonomy" id="280238"/>
    <lineage>
        <taxon>Bacteria</taxon>
        <taxon>Bacillati</taxon>
        <taxon>Actinomycetota</taxon>
        <taxon>Actinomycetes</taxon>
        <taxon>Streptosporangiales</taxon>
        <taxon>Nocardiopsidaceae</taxon>
        <taxon>Nocardiopsis</taxon>
    </lineage>
</organism>
<sequence length="134" mass="14155">MAARCGIDRPDYTAEAEGWGRYKTFLRNATELVRSSGGPIGWQPPGDNPREDPGVVAVRARNGCGSAGWHTRGTVDGTPSVFRVHLTFGAAPAGRYTTAQNSYCYSPMQTVGGFPCTRIPTPAAPAGGAAGWWP</sequence>
<dbReference type="Proteomes" id="UP001501585">
    <property type="component" value="Unassembled WGS sequence"/>
</dbReference>
<dbReference type="EMBL" id="BAAAPC010000020">
    <property type="protein sequence ID" value="GAA2009611.1"/>
    <property type="molecule type" value="Genomic_DNA"/>
</dbReference>
<accession>A0ABP5EVS7</accession>
<evidence type="ECO:0000313" key="1">
    <source>
        <dbReference type="EMBL" id="GAA2009611.1"/>
    </source>
</evidence>
<keyword evidence="2" id="KW-1185">Reference proteome</keyword>
<protein>
    <submittedName>
        <fullName evidence="1">Uncharacterized protein</fullName>
    </submittedName>
</protein>
<gene>
    <name evidence="1" type="ORF">GCM10009799_41960</name>
</gene>
<reference evidence="2" key="1">
    <citation type="journal article" date="2019" name="Int. J. Syst. Evol. Microbiol.">
        <title>The Global Catalogue of Microorganisms (GCM) 10K type strain sequencing project: providing services to taxonomists for standard genome sequencing and annotation.</title>
        <authorList>
            <consortium name="The Broad Institute Genomics Platform"/>
            <consortium name="The Broad Institute Genome Sequencing Center for Infectious Disease"/>
            <person name="Wu L."/>
            <person name="Ma J."/>
        </authorList>
    </citation>
    <scope>NUCLEOTIDE SEQUENCE [LARGE SCALE GENOMIC DNA]</scope>
    <source>
        <strain evidence="2">JCM 15313</strain>
    </source>
</reference>
<evidence type="ECO:0000313" key="2">
    <source>
        <dbReference type="Proteomes" id="UP001501585"/>
    </source>
</evidence>
<name>A0ABP5EVS7_9ACTN</name>
<comment type="caution">
    <text evidence="1">The sequence shown here is derived from an EMBL/GenBank/DDBJ whole genome shotgun (WGS) entry which is preliminary data.</text>
</comment>